<dbReference type="EMBL" id="GL883010">
    <property type="protein sequence ID" value="EGG21414.1"/>
    <property type="molecule type" value="Genomic_DNA"/>
</dbReference>
<evidence type="ECO:0008006" key="3">
    <source>
        <dbReference type="Google" id="ProtNLM"/>
    </source>
</evidence>
<dbReference type="Gene3D" id="3.80.10.10">
    <property type="entry name" value="Ribonuclease Inhibitor"/>
    <property type="match status" value="1"/>
</dbReference>
<dbReference type="AlphaFoldDB" id="F4PRX8"/>
<evidence type="ECO:0000313" key="1">
    <source>
        <dbReference type="EMBL" id="EGG21414.1"/>
    </source>
</evidence>
<keyword evidence="2" id="KW-1185">Reference proteome</keyword>
<dbReference type="InterPro" id="IPR032675">
    <property type="entry name" value="LRR_dom_sf"/>
</dbReference>
<name>F4PRX8_CACFS</name>
<gene>
    <name evidence="1" type="ORF">DFA_01298</name>
</gene>
<organism evidence="1 2">
    <name type="scientific">Cavenderia fasciculata</name>
    <name type="common">Slime mold</name>
    <name type="synonym">Dictyostelium fasciculatum</name>
    <dbReference type="NCBI Taxonomy" id="261658"/>
    <lineage>
        <taxon>Eukaryota</taxon>
        <taxon>Amoebozoa</taxon>
        <taxon>Evosea</taxon>
        <taxon>Eumycetozoa</taxon>
        <taxon>Dictyostelia</taxon>
        <taxon>Acytosteliales</taxon>
        <taxon>Cavenderiaceae</taxon>
        <taxon>Cavenderia</taxon>
    </lineage>
</organism>
<dbReference type="SUPFAM" id="SSF52047">
    <property type="entry name" value="RNI-like"/>
    <property type="match status" value="1"/>
</dbReference>
<dbReference type="KEGG" id="dfa:DFA_01298"/>
<dbReference type="GeneID" id="14872718"/>
<protein>
    <recommendedName>
        <fullName evidence="3">F-box domain-containing protein</fullName>
    </recommendedName>
</protein>
<reference evidence="2" key="1">
    <citation type="journal article" date="2011" name="Genome Res.">
        <title>Phylogeny-wide analysis of social amoeba genomes highlights ancient origins for complex intercellular communication.</title>
        <authorList>
            <person name="Heidel A.J."/>
            <person name="Lawal H.M."/>
            <person name="Felder M."/>
            <person name="Schilde C."/>
            <person name="Helps N.R."/>
            <person name="Tunggal B."/>
            <person name="Rivero F."/>
            <person name="John U."/>
            <person name="Schleicher M."/>
            <person name="Eichinger L."/>
            <person name="Platzer M."/>
            <person name="Noegel A.A."/>
            <person name="Schaap P."/>
            <person name="Gloeckner G."/>
        </authorList>
    </citation>
    <scope>NUCLEOTIDE SEQUENCE [LARGE SCALE GENOMIC DNA]</scope>
    <source>
        <strain evidence="2">SH3</strain>
    </source>
</reference>
<sequence length="430" mass="48460">MPTNNFGLHYVCKRWFQLISNLPRTVLVNKDNVKPFLACLERMQSTDTSSATTRNDQDWNLAKNVTYLLWLVKTTNQKKENTERMCRILHNNSTITHIKTSDSSISLFGKNDSLPKKLVHFAAETDDESKSIKSRLTALYRELVKCPFLVSIDIGRYNVAGHDPFGTESLLEKVFLTEKMKSKSTSPLTHFRYQGEIEHPDFISPLALCTALVSIKLDTTWNLISLSFVAKVLAANPNLTTLELPIEGGGYKVLYEAIFAHPSLRSLCINFDSYKTKQDHVDSFIDMFQKKKNTKISDIGFKAADHTIHLLDAFLADQVVSHLQIDMWNAEIQSSIVKSMKAGSSPLKCVSINYQGDDPIKGLLEDPNNKEQGTTPIEGHINMVSPSLDKYTSHATYQLTCNSGTVGDNDRYVTIIVLPKVSHYLFIDYP</sequence>
<evidence type="ECO:0000313" key="2">
    <source>
        <dbReference type="Proteomes" id="UP000007797"/>
    </source>
</evidence>
<dbReference type="RefSeq" id="XP_004359264.1">
    <property type="nucleotide sequence ID" value="XM_004359207.1"/>
</dbReference>
<proteinExistence type="predicted"/>
<dbReference type="Proteomes" id="UP000007797">
    <property type="component" value="Unassembled WGS sequence"/>
</dbReference>
<accession>F4PRX8</accession>